<dbReference type="Proteomes" id="UP001159364">
    <property type="component" value="Unassembled WGS sequence"/>
</dbReference>
<reference evidence="1 2" key="1">
    <citation type="submission" date="2021-09" db="EMBL/GenBank/DDBJ databases">
        <title>Genomic insights and catalytic innovation underlie evolution of tropane alkaloids biosynthesis.</title>
        <authorList>
            <person name="Wang Y.-J."/>
            <person name="Tian T."/>
            <person name="Huang J.-P."/>
            <person name="Huang S.-X."/>
        </authorList>
    </citation>
    <scope>NUCLEOTIDE SEQUENCE [LARGE SCALE GENOMIC DNA]</scope>
    <source>
        <strain evidence="1">KIB-2018</strain>
        <tissue evidence="1">Leaf</tissue>
    </source>
</reference>
<evidence type="ECO:0000313" key="1">
    <source>
        <dbReference type="EMBL" id="KAJ8747624.1"/>
    </source>
</evidence>
<keyword evidence="2" id="KW-1185">Reference proteome</keyword>
<dbReference type="AlphaFoldDB" id="A0AAV8S624"/>
<accession>A0AAV8S624</accession>
<sequence length="94" mass="10581">MHLRYLVSEPWCLIYEPLPISDTNLTELTSGAEEAFGTSTAASALQLQESVPIESATCQAETIFTLSKSYAYEYRYARERGVQIISFRRTSSSF</sequence>
<gene>
    <name evidence="1" type="ORF">K2173_001824</name>
</gene>
<comment type="caution">
    <text evidence="1">The sequence shown here is derived from an EMBL/GenBank/DDBJ whole genome shotgun (WGS) entry which is preliminary data.</text>
</comment>
<name>A0AAV8S624_9ROSI</name>
<evidence type="ECO:0000313" key="2">
    <source>
        <dbReference type="Proteomes" id="UP001159364"/>
    </source>
</evidence>
<protein>
    <submittedName>
        <fullName evidence="1">Uncharacterized protein</fullName>
    </submittedName>
</protein>
<organism evidence="1 2">
    <name type="scientific">Erythroxylum novogranatense</name>
    <dbReference type="NCBI Taxonomy" id="1862640"/>
    <lineage>
        <taxon>Eukaryota</taxon>
        <taxon>Viridiplantae</taxon>
        <taxon>Streptophyta</taxon>
        <taxon>Embryophyta</taxon>
        <taxon>Tracheophyta</taxon>
        <taxon>Spermatophyta</taxon>
        <taxon>Magnoliopsida</taxon>
        <taxon>eudicotyledons</taxon>
        <taxon>Gunneridae</taxon>
        <taxon>Pentapetalae</taxon>
        <taxon>rosids</taxon>
        <taxon>fabids</taxon>
        <taxon>Malpighiales</taxon>
        <taxon>Erythroxylaceae</taxon>
        <taxon>Erythroxylum</taxon>
    </lineage>
</organism>
<proteinExistence type="predicted"/>
<dbReference type="EMBL" id="JAIWQS010000137">
    <property type="protein sequence ID" value="KAJ8747624.1"/>
    <property type="molecule type" value="Genomic_DNA"/>
</dbReference>